<dbReference type="Proteomes" id="UP000024635">
    <property type="component" value="Unassembled WGS sequence"/>
</dbReference>
<evidence type="ECO:0000313" key="1">
    <source>
        <dbReference type="EMBL" id="EYC24773.1"/>
    </source>
</evidence>
<organism evidence="1 2">
    <name type="scientific">Ancylostoma ceylanicum</name>
    <dbReference type="NCBI Taxonomy" id="53326"/>
    <lineage>
        <taxon>Eukaryota</taxon>
        <taxon>Metazoa</taxon>
        <taxon>Ecdysozoa</taxon>
        <taxon>Nematoda</taxon>
        <taxon>Chromadorea</taxon>
        <taxon>Rhabditida</taxon>
        <taxon>Rhabditina</taxon>
        <taxon>Rhabditomorpha</taxon>
        <taxon>Strongyloidea</taxon>
        <taxon>Ancylostomatidae</taxon>
        <taxon>Ancylostomatinae</taxon>
        <taxon>Ancylostoma</taxon>
    </lineage>
</organism>
<comment type="caution">
    <text evidence="1">The sequence shown here is derived from an EMBL/GenBank/DDBJ whole genome shotgun (WGS) entry which is preliminary data.</text>
</comment>
<evidence type="ECO:0000313" key="2">
    <source>
        <dbReference type="Proteomes" id="UP000024635"/>
    </source>
</evidence>
<gene>
    <name evidence="1" type="primary">Acey_s0013.g2102</name>
    <name evidence="1" type="ORF">Y032_0013g2102</name>
</gene>
<dbReference type="AlphaFoldDB" id="A0A016VDF0"/>
<protein>
    <submittedName>
        <fullName evidence="1">Uncharacterized protein</fullName>
    </submittedName>
</protein>
<proteinExistence type="predicted"/>
<dbReference type="EMBL" id="JARK01001349">
    <property type="protein sequence ID" value="EYC24773.1"/>
    <property type="molecule type" value="Genomic_DNA"/>
</dbReference>
<keyword evidence="2" id="KW-1185">Reference proteome</keyword>
<accession>A0A016VDF0</accession>
<sequence length="85" mass="9623">MLDFESICYDLMETTEFELEFQFIAPAPVTADPIHYALSIDISITWRKPVNGKFTLTFSRPSERSPRDKSNGDQIALIGEVLGKL</sequence>
<name>A0A016VDF0_9BILA</name>
<reference evidence="2" key="1">
    <citation type="journal article" date="2015" name="Nat. Genet.">
        <title>The genome and transcriptome of the zoonotic hookworm Ancylostoma ceylanicum identify infection-specific gene families.</title>
        <authorList>
            <person name="Schwarz E.M."/>
            <person name="Hu Y."/>
            <person name="Antoshechkin I."/>
            <person name="Miller M.M."/>
            <person name="Sternberg P.W."/>
            <person name="Aroian R.V."/>
        </authorList>
    </citation>
    <scope>NUCLEOTIDE SEQUENCE</scope>
    <source>
        <strain evidence="2">HY135</strain>
    </source>
</reference>